<comment type="caution">
    <text evidence="13">The sequence shown here is derived from an EMBL/GenBank/DDBJ whole genome shotgun (WGS) entry which is preliminary data.</text>
</comment>
<evidence type="ECO:0000256" key="8">
    <source>
        <dbReference type="ARBA" id="ARBA00023002"/>
    </source>
</evidence>
<dbReference type="EMBL" id="VIFK01000367">
    <property type="protein sequence ID" value="TQE95752.1"/>
    <property type="molecule type" value="Genomic_DNA"/>
</dbReference>
<keyword evidence="7 11" id="KW-0665">Pyrimidine biosynthesis</keyword>
<feature type="binding site" evidence="11">
    <location>
        <position position="137"/>
    </location>
    <ligand>
        <name>FMN</name>
        <dbReference type="ChEBI" id="CHEBI:58210"/>
    </ligand>
</feature>
<evidence type="ECO:0000256" key="3">
    <source>
        <dbReference type="ARBA" id="ARBA00005161"/>
    </source>
</evidence>
<comment type="pathway">
    <text evidence="3 11">Pyrimidine metabolism; UMP biosynthesis via de novo pathway; orotate from (S)-dihydroorotate (quinone route): step 1/1.</text>
</comment>
<feature type="binding site" evidence="11">
    <location>
        <position position="266"/>
    </location>
    <ligand>
        <name>FMN</name>
        <dbReference type="ChEBI" id="CHEBI:58210"/>
    </ligand>
</feature>
<proteinExistence type="inferred from homology"/>
<dbReference type="PANTHER" id="PTHR48109:SF4">
    <property type="entry name" value="DIHYDROOROTATE DEHYDROGENASE (QUINONE), MITOCHONDRIAL"/>
    <property type="match status" value="1"/>
</dbReference>
<dbReference type="AlphaFoldDB" id="A0A540VGE1"/>
<evidence type="ECO:0000256" key="2">
    <source>
        <dbReference type="ARBA" id="ARBA00004370"/>
    </source>
</evidence>
<organism evidence="13 14">
    <name type="scientific">Spiribacter salinus</name>
    <dbReference type="NCBI Taxonomy" id="1335746"/>
    <lineage>
        <taxon>Bacteria</taxon>
        <taxon>Pseudomonadati</taxon>
        <taxon>Pseudomonadota</taxon>
        <taxon>Gammaproteobacteria</taxon>
        <taxon>Chromatiales</taxon>
        <taxon>Ectothiorhodospiraceae</taxon>
        <taxon>Spiribacter</taxon>
    </lineage>
</organism>
<reference evidence="13 14" key="1">
    <citation type="submission" date="2019-06" db="EMBL/GenBank/DDBJ databases">
        <title>Metagenome assembled Genome of Spiribacter salinus SL48-SHIP from the microbial mat of Salt Lake 48 (Novosibirsk region, Russia).</title>
        <authorList>
            <person name="Shipova A."/>
            <person name="Rozanov A.S."/>
            <person name="Bryanskaya A.V."/>
            <person name="Peltek S.E."/>
        </authorList>
    </citation>
    <scope>NUCLEOTIDE SEQUENCE [LARGE SCALE GENOMIC DNA]</scope>
    <source>
        <strain evidence="13">SL48-SHIP-2</strain>
    </source>
</reference>
<keyword evidence="6 11" id="KW-0288">FMN</keyword>
<feature type="binding site" evidence="11">
    <location>
        <position position="84"/>
    </location>
    <ligand>
        <name>FMN</name>
        <dbReference type="ChEBI" id="CHEBI:58210"/>
    </ligand>
</feature>
<keyword evidence="8 11" id="KW-0560">Oxidoreductase</keyword>
<dbReference type="GO" id="GO:0005737">
    <property type="term" value="C:cytoplasm"/>
    <property type="evidence" value="ECO:0007669"/>
    <property type="project" value="InterPro"/>
</dbReference>
<feature type="binding site" evidence="11">
    <location>
        <position position="64"/>
    </location>
    <ligand>
        <name>substrate</name>
    </ligand>
</feature>
<comment type="function">
    <text evidence="1 11">Catalyzes the conversion of dihydroorotate to orotate with quinone as electron acceptor.</text>
</comment>
<dbReference type="GO" id="GO:0005886">
    <property type="term" value="C:plasma membrane"/>
    <property type="evidence" value="ECO:0007669"/>
    <property type="project" value="UniProtKB-SubCell"/>
</dbReference>
<evidence type="ECO:0000256" key="5">
    <source>
        <dbReference type="ARBA" id="ARBA00022630"/>
    </source>
</evidence>
<dbReference type="PANTHER" id="PTHR48109">
    <property type="entry name" value="DIHYDROOROTATE DEHYDROGENASE (QUINONE), MITOCHONDRIAL-RELATED"/>
    <property type="match status" value="1"/>
</dbReference>
<dbReference type="NCBIfam" id="NF003645">
    <property type="entry name" value="PRK05286.1-2"/>
    <property type="match status" value="1"/>
</dbReference>
<feature type="binding site" evidence="11">
    <location>
        <position position="243"/>
    </location>
    <ligand>
        <name>FMN</name>
        <dbReference type="ChEBI" id="CHEBI:58210"/>
    </ligand>
</feature>
<feature type="binding site" evidence="11">
    <location>
        <begin position="244"/>
        <end position="245"/>
    </location>
    <ligand>
        <name>substrate</name>
    </ligand>
</feature>
<feature type="binding site" evidence="11">
    <location>
        <begin position="109"/>
        <end position="113"/>
    </location>
    <ligand>
        <name>substrate</name>
    </ligand>
</feature>
<evidence type="ECO:0000313" key="13">
    <source>
        <dbReference type="EMBL" id="TQE95752.1"/>
    </source>
</evidence>
<dbReference type="EC" id="1.3.5.2" evidence="11"/>
<dbReference type="InterPro" id="IPR012135">
    <property type="entry name" value="Dihydroorotate_DH_1_2"/>
</dbReference>
<keyword evidence="5 11" id="KW-0285">Flavoprotein</keyword>
<dbReference type="CDD" id="cd04738">
    <property type="entry name" value="DHOD_2_like"/>
    <property type="match status" value="1"/>
</dbReference>
<dbReference type="Pfam" id="PF01180">
    <property type="entry name" value="DHO_dh"/>
    <property type="match status" value="1"/>
</dbReference>
<dbReference type="NCBIfam" id="NF003646">
    <property type="entry name" value="PRK05286.1-4"/>
    <property type="match status" value="1"/>
</dbReference>
<accession>A0A540VGE1</accession>
<dbReference type="PROSITE" id="PS00911">
    <property type="entry name" value="DHODEHASE_1"/>
    <property type="match status" value="1"/>
</dbReference>
<comment type="subunit">
    <text evidence="11">Monomer.</text>
</comment>
<dbReference type="Proteomes" id="UP000315400">
    <property type="component" value="Unassembled WGS sequence"/>
</dbReference>
<feature type="binding site" evidence="11">
    <location>
        <begin position="60"/>
        <end position="64"/>
    </location>
    <ligand>
        <name>FMN</name>
        <dbReference type="ChEBI" id="CHEBI:58210"/>
    </ligand>
</feature>
<keyword evidence="9 11" id="KW-0472">Membrane</keyword>
<name>A0A540VGE1_9GAMM</name>
<feature type="binding site" evidence="11">
    <location>
        <position position="175"/>
    </location>
    <ligand>
        <name>substrate</name>
    </ligand>
</feature>
<feature type="binding site" evidence="11">
    <location>
        <begin position="316"/>
        <end position="317"/>
    </location>
    <ligand>
        <name>FMN</name>
        <dbReference type="ChEBI" id="CHEBI:58210"/>
    </ligand>
</feature>
<feature type="active site" description="Nucleophile" evidence="11">
    <location>
        <position position="173"/>
    </location>
</feature>
<evidence type="ECO:0000256" key="7">
    <source>
        <dbReference type="ARBA" id="ARBA00022975"/>
    </source>
</evidence>
<dbReference type="NCBIfam" id="TIGR01036">
    <property type="entry name" value="pyrD_sub2"/>
    <property type="match status" value="1"/>
</dbReference>
<keyword evidence="11" id="KW-1003">Cell membrane</keyword>
<comment type="subcellular location">
    <subcellularLocation>
        <location evidence="11">Cell membrane</location>
        <topology evidence="11">Peripheral membrane protein</topology>
    </subcellularLocation>
    <subcellularLocation>
        <location evidence="2">Membrane</location>
    </subcellularLocation>
</comment>
<dbReference type="Gene3D" id="3.20.20.70">
    <property type="entry name" value="Aldolase class I"/>
    <property type="match status" value="1"/>
</dbReference>
<dbReference type="STRING" id="1260251.SPISAL_04300"/>
<dbReference type="NCBIfam" id="NF003652">
    <property type="entry name" value="PRK05286.2-5"/>
    <property type="match status" value="1"/>
</dbReference>
<evidence type="ECO:0000256" key="11">
    <source>
        <dbReference type="HAMAP-Rule" id="MF_00225"/>
    </source>
</evidence>
<dbReference type="GO" id="GO:0106430">
    <property type="term" value="F:dihydroorotate dehydrogenase (quinone) activity"/>
    <property type="evidence" value="ECO:0007669"/>
    <property type="project" value="UniProtKB-EC"/>
</dbReference>
<protein>
    <recommendedName>
        <fullName evidence="11">Dihydroorotate dehydrogenase (quinone)</fullName>
        <ecNumber evidence="11">1.3.5.2</ecNumber>
    </recommendedName>
    <alternativeName>
        <fullName evidence="11">DHOdehase</fullName>
        <shortName evidence="11">DHOD</shortName>
        <shortName evidence="11">DHODase</shortName>
    </alternativeName>
    <alternativeName>
        <fullName evidence="11">Dihydroorotate oxidase</fullName>
    </alternativeName>
</protein>
<feature type="binding site" evidence="11">
    <location>
        <position position="170"/>
    </location>
    <ligand>
        <name>substrate</name>
    </ligand>
</feature>
<dbReference type="SUPFAM" id="SSF51395">
    <property type="entry name" value="FMN-linked oxidoreductases"/>
    <property type="match status" value="1"/>
</dbReference>
<dbReference type="PROSITE" id="PS00912">
    <property type="entry name" value="DHODEHASE_2"/>
    <property type="match status" value="1"/>
</dbReference>
<dbReference type="UniPathway" id="UPA00070">
    <property type="reaction ID" value="UER00946"/>
</dbReference>
<comment type="cofactor">
    <cofactor evidence="11">
        <name>FMN</name>
        <dbReference type="ChEBI" id="CHEBI:58210"/>
    </cofactor>
    <text evidence="11">Binds 1 FMN per subunit.</text>
</comment>
<evidence type="ECO:0000256" key="9">
    <source>
        <dbReference type="ARBA" id="ARBA00023136"/>
    </source>
</evidence>
<gene>
    <name evidence="11" type="primary">pyrD</name>
    <name evidence="13" type="ORF">FKY71_16970</name>
</gene>
<dbReference type="InterPro" id="IPR050074">
    <property type="entry name" value="DHO_dehydrogenase"/>
</dbReference>
<evidence type="ECO:0000256" key="1">
    <source>
        <dbReference type="ARBA" id="ARBA00003125"/>
    </source>
</evidence>
<evidence type="ECO:0000259" key="12">
    <source>
        <dbReference type="Pfam" id="PF01180"/>
    </source>
</evidence>
<feature type="binding site" evidence="11">
    <location>
        <position position="170"/>
    </location>
    <ligand>
        <name>FMN</name>
        <dbReference type="ChEBI" id="CHEBI:58210"/>
    </ligand>
</feature>
<evidence type="ECO:0000256" key="6">
    <source>
        <dbReference type="ARBA" id="ARBA00022643"/>
    </source>
</evidence>
<dbReference type="HAMAP" id="MF_00225">
    <property type="entry name" value="DHO_dh_type2"/>
    <property type="match status" value="1"/>
</dbReference>
<dbReference type="InterPro" id="IPR005719">
    <property type="entry name" value="Dihydroorotate_DH_2"/>
</dbReference>
<evidence type="ECO:0000256" key="10">
    <source>
        <dbReference type="ARBA" id="ARBA00048639"/>
    </source>
</evidence>
<dbReference type="InterPro" id="IPR013785">
    <property type="entry name" value="Aldolase_TIM"/>
</dbReference>
<comment type="similarity">
    <text evidence="4 11">Belongs to the dihydroorotate dehydrogenase family. Type 2 subfamily.</text>
</comment>
<feature type="domain" description="Dihydroorotate dehydrogenase catalytic" evidence="12">
    <location>
        <begin position="47"/>
        <end position="333"/>
    </location>
</feature>
<dbReference type="GO" id="GO:0006207">
    <property type="term" value="P:'de novo' pyrimidine nucleobase biosynthetic process"/>
    <property type="evidence" value="ECO:0007669"/>
    <property type="project" value="UniProtKB-UniRule"/>
</dbReference>
<dbReference type="PIRSF" id="PIRSF000164">
    <property type="entry name" value="DHO_oxidase"/>
    <property type="match status" value="1"/>
</dbReference>
<feature type="binding site" evidence="11">
    <location>
        <position position="295"/>
    </location>
    <ligand>
        <name>FMN</name>
        <dbReference type="ChEBI" id="CHEBI:58210"/>
    </ligand>
</feature>
<dbReference type="InterPro" id="IPR005720">
    <property type="entry name" value="Dihydroorotate_DH_cat"/>
</dbReference>
<dbReference type="InterPro" id="IPR001295">
    <property type="entry name" value="Dihydroorotate_DH_CS"/>
</dbReference>
<feature type="binding site" evidence="11">
    <location>
        <position position="215"/>
    </location>
    <ligand>
        <name>FMN</name>
        <dbReference type="ChEBI" id="CHEBI:58210"/>
    </ligand>
</feature>
<comment type="catalytic activity">
    <reaction evidence="10 11">
        <text>(S)-dihydroorotate + a quinone = orotate + a quinol</text>
        <dbReference type="Rhea" id="RHEA:30187"/>
        <dbReference type="ChEBI" id="CHEBI:24646"/>
        <dbReference type="ChEBI" id="CHEBI:30839"/>
        <dbReference type="ChEBI" id="CHEBI:30864"/>
        <dbReference type="ChEBI" id="CHEBI:132124"/>
        <dbReference type="EC" id="1.3.5.2"/>
    </reaction>
</comment>
<sequence length="345" mass="36836">MFGVARRALFALPPERAHDVALGTLDWVMRVGLARRLIGQVRDPRRLMGLTFANAVGLAAGLDKDGDHINGLTGLGFGFLELGTVTPVAQPGNPAPRLFRIPDHEALINRLGFNNQGVDHLVERVETAQANVPIGINIGKNRDTPLEHATDDYLRCLEAVYDPADYIVVNLSSPNTPGLRRLQEGHELTGLVQTLIARRDALADARGRRVPLLVKIAPDLDDDPVRALVDALRECGVDGITATNTTIGRPDVREDPVAEEAGGLSGAPLRDRATAVVRLVRETAGPDLPIIAVGGILNAADAVEKMQAGADLVQIYTGFIYRGPGLIRDAAKAIATASPTMTHLS</sequence>
<dbReference type="GO" id="GO:0044205">
    <property type="term" value="P:'de novo' UMP biosynthetic process"/>
    <property type="evidence" value="ECO:0007669"/>
    <property type="project" value="UniProtKB-UniRule"/>
</dbReference>
<evidence type="ECO:0000313" key="14">
    <source>
        <dbReference type="Proteomes" id="UP000315400"/>
    </source>
</evidence>
<evidence type="ECO:0000256" key="4">
    <source>
        <dbReference type="ARBA" id="ARBA00005359"/>
    </source>
</evidence>